<keyword evidence="1" id="KW-0805">Transcription regulation</keyword>
<dbReference type="Proteomes" id="UP000612349">
    <property type="component" value="Unassembled WGS sequence"/>
</dbReference>
<dbReference type="EMBL" id="BMIP01000004">
    <property type="protein sequence ID" value="GGD72010.1"/>
    <property type="molecule type" value="Genomic_DNA"/>
</dbReference>
<gene>
    <name evidence="7" type="primary">ydeS</name>
    <name evidence="7" type="ORF">GCM10010990_21840</name>
</gene>
<accession>A0A916Z1P4</accession>
<keyword evidence="3" id="KW-0804">Transcription</keyword>
<protein>
    <submittedName>
        <fullName evidence="7">HTH-type transcriptional regulator YdeS</fullName>
    </submittedName>
</protein>
<dbReference type="OrthoDB" id="8478851at2"/>
<dbReference type="Gene3D" id="1.10.10.60">
    <property type="entry name" value="Homeodomain-like"/>
    <property type="match status" value="1"/>
</dbReference>
<dbReference type="PANTHER" id="PTHR30055">
    <property type="entry name" value="HTH-TYPE TRANSCRIPTIONAL REGULATOR RUTR"/>
    <property type="match status" value="1"/>
</dbReference>
<proteinExistence type="predicted"/>
<feature type="domain" description="HTH tetR-type" evidence="6">
    <location>
        <begin position="30"/>
        <end position="90"/>
    </location>
</feature>
<dbReference type="InterPro" id="IPR001647">
    <property type="entry name" value="HTH_TetR"/>
</dbReference>
<dbReference type="Pfam" id="PF00440">
    <property type="entry name" value="TetR_N"/>
    <property type="match status" value="1"/>
</dbReference>
<evidence type="ECO:0000313" key="8">
    <source>
        <dbReference type="Proteomes" id="UP000612349"/>
    </source>
</evidence>
<feature type="DNA-binding region" description="H-T-H motif" evidence="4">
    <location>
        <begin position="53"/>
        <end position="72"/>
    </location>
</feature>
<evidence type="ECO:0000313" key="7">
    <source>
        <dbReference type="EMBL" id="GGD72010.1"/>
    </source>
</evidence>
<dbReference type="Gene3D" id="1.10.357.10">
    <property type="entry name" value="Tetracycline Repressor, domain 2"/>
    <property type="match status" value="1"/>
</dbReference>
<keyword evidence="2 4" id="KW-0238">DNA-binding</keyword>
<evidence type="ECO:0000256" key="3">
    <source>
        <dbReference type="ARBA" id="ARBA00023163"/>
    </source>
</evidence>
<sequence>MNDEAEAESGVDAGDAVTPPATAPGRPRDEEASGRIRAAALKLVREEGYGQVSISRIAKEAGAARQTLYNRWPTKAELVLDAFFAQANAIAARPDPAPDVPRSIVLRDFLCDIFAHLQRDGAALRSLIAAAQQDEDFCAIFRTRFVEPRGHIVEELLRDAQKRGELGAGRDTAMLTALVHGAFWYRLLNGQALDDRLAQGIVAEIFGG</sequence>
<reference evidence="7" key="2">
    <citation type="submission" date="2020-09" db="EMBL/GenBank/DDBJ databases">
        <authorList>
            <person name="Sun Q."/>
            <person name="Zhou Y."/>
        </authorList>
    </citation>
    <scope>NUCLEOTIDE SEQUENCE</scope>
    <source>
        <strain evidence="7">CGMCC 1.15360</strain>
    </source>
</reference>
<keyword evidence="8" id="KW-1185">Reference proteome</keyword>
<reference evidence="7" key="1">
    <citation type="journal article" date="2014" name="Int. J. Syst. Evol. Microbiol.">
        <title>Complete genome sequence of Corynebacterium casei LMG S-19264T (=DSM 44701T), isolated from a smear-ripened cheese.</title>
        <authorList>
            <consortium name="US DOE Joint Genome Institute (JGI-PGF)"/>
            <person name="Walter F."/>
            <person name="Albersmeier A."/>
            <person name="Kalinowski J."/>
            <person name="Ruckert C."/>
        </authorList>
    </citation>
    <scope>NUCLEOTIDE SEQUENCE</scope>
    <source>
        <strain evidence="7">CGMCC 1.15360</strain>
    </source>
</reference>
<dbReference type="AlphaFoldDB" id="A0A916Z1P4"/>
<organism evidence="7 8">
    <name type="scientific">Croceicoccus mobilis</name>
    <dbReference type="NCBI Taxonomy" id="1703339"/>
    <lineage>
        <taxon>Bacteria</taxon>
        <taxon>Pseudomonadati</taxon>
        <taxon>Pseudomonadota</taxon>
        <taxon>Alphaproteobacteria</taxon>
        <taxon>Sphingomonadales</taxon>
        <taxon>Erythrobacteraceae</taxon>
        <taxon>Croceicoccus</taxon>
    </lineage>
</organism>
<evidence type="ECO:0000259" key="6">
    <source>
        <dbReference type="PROSITE" id="PS50977"/>
    </source>
</evidence>
<comment type="caution">
    <text evidence="7">The sequence shown here is derived from an EMBL/GenBank/DDBJ whole genome shotgun (WGS) entry which is preliminary data.</text>
</comment>
<dbReference type="SUPFAM" id="SSF46689">
    <property type="entry name" value="Homeodomain-like"/>
    <property type="match status" value="1"/>
</dbReference>
<dbReference type="SUPFAM" id="SSF48498">
    <property type="entry name" value="Tetracyclin repressor-like, C-terminal domain"/>
    <property type="match status" value="1"/>
</dbReference>
<evidence type="ECO:0000256" key="2">
    <source>
        <dbReference type="ARBA" id="ARBA00023125"/>
    </source>
</evidence>
<evidence type="ECO:0000256" key="4">
    <source>
        <dbReference type="PROSITE-ProRule" id="PRU00335"/>
    </source>
</evidence>
<feature type="region of interest" description="Disordered" evidence="5">
    <location>
        <begin position="1"/>
        <end position="33"/>
    </location>
</feature>
<name>A0A916Z1P4_9SPHN</name>
<dbReference type="PRINTS" id="PR00455">
    <property type="entry name" value="HTHTETR"/>
</dbReference>
<dbReference type="InterPro" id="IPR009057">
    <property type="entry name" value="Homeodomain-like_sf"/>
</dbReference>
<dbReference type="PANTHER" id="PTHR30055:SF148">
    <property type="entry name" value="TETR-FAMILY TRANSCRIPTIONAL REGULATOR"/>
    <property type="match status" value="1"/>
</dbReference>
<dbReference type="GO" id="GO:0000976">
    <property type="term" value="F:transcription cis-regulatory region binding"/>
    <property type="evidence" value="ECO:0007669"/>
    <property type="project" value="TreeGrafter"/>
</dbReference>
<dbReference type="PROSITE" id="PS50977">
    <property type="entry name" value="HTH_TETR_2"/>
    <property type="match status" value="1"/>
</dbReference>
<evidence type="ECO:0000256" key="5">
    <source>
        <dbReference type="SAM" id="MobiDB-lite"/>
    </source>
</evidence>
<dbReference type="InterPro" id="IPR036271">
    <property type="entry name" value="Tet_transcr_reg_TetR-rel_C_sf"/>
</dbReference>
<dbReference type="InterPro" id="IPR011075">
    <property type="entry name" value="TetR_C"/>
</dbReference>
<dbReference type="Pfam" id="PF16859">
    <property type="entry name" value="TetR_C_11"/>
    <property type="match status" value="1"/>
</dbReference>
<dbReference type="RefSeq" id="WP_082922393.1">
    <property type="nucleotide sequence ID" value="NZ_BMIP01000004.1"/>
</dbReference>
<dbReference type="GO" id="GO:0003700">
    <property type="term" value="F:DNA-binding transcription factor activity"/>
    <property type="evidence" value="ECO:0007669"/>
    <property type="project" value="TreeGrafter"/>
</dbReference>
<evidence type="ECO:0000256" key="1">
    <source>
        <dbReference type="ARBA" id="ARBA00023015"/>
    </source>
</evidence>
<dbReference type="InterPro" id="IPR050109">
    <property type="entry name" value="HTH-type_TetR-like_transc_reg"/>
</dbReference>